<name>A0AA88KTK5_ARTSF</name>
<proteinExistence type="predicted"/>
<sequence length="116" mass="12859">MCVLVDPEQLTSKELADPQQQDFTLTKCFTLASSGQSFELINCLLYRNIETKLDKEEITQLVVPKPCRSFVLRVAHDSPMSGHTVHALWIRSSIGSSGLGYVKMSNGLYVLVILAS</sequence>
<gene>
    <name evidence="1" type="ORF">QYM36_019764</name>
</gene>
<reference evidence="1" key="1">
    <citation type="submission" date="2023-07" db="EMBL/GenBank/DDBJ databases">
        <title>Chromosome-level genome assembly of Artemia franciscana.</title>
        <authorList>
            <person name="Jo E."/>
        </authorList>
    </citation>
    <scope>NUCLEOTIDE SEQUENCE</scope>
    <source>
        <tissue evidence="1">Whole body</tissue>
    </source>
</reference>
<dbReference type="AlphaFoldDB" id="A0AA88KTK5"/>
<dbReference type="Proteomes" id="UP001187531">
    <property type="component" value="Unassembled WGS sequence"/>
</dbReference>
<evidence type="ECO:0000313" key="1">
    <source>
        <dbReference type="EMBL" id="KAK2701594.1"/>
    </source>
</evidence>
<dbReference type="EMBL" id="JAVRJZ010003397">
    <property type="protein sequence ID" value="KAK2701594.1"/>
    <property type="molecule type" value="Genomic_DNA"/>
</dbReference>
<organism evidence="1 2">
    <name type="scientific">Artemia franciscana</name>
    <name type="common">Brine shrimp</name>
    <name type="synonym">Artemia sanfranciscana</name>
    <dbReference type="NCBI Taxonomy" id="6661"/>
    <lineage>
        <taxon>Eukaryota</taxon>
        <taxon>Metazoa</taxon>
        <taxon>Ecdysozoa</taxon>
        <taxon>Arthropoda</taxon>
        <taxon>Crustacea</taxon>
        <taxon>Branchiopoda</taxon>
        <taxon>Anostraca</taxon>
        <taxon>Artemiidae</taxon>
        <taxon>Artemia</taxon>
    </lineage>
</organism>
<evidence type="ECO:0000313" key="2">
    <source>
        <dbReference type="Proteomes" id="UP001187531"/>
    </source>
</evidence>
<accession>A0AA88KTK5</accession>
<keyword evidence="2" id="KW-1185">Reference proteome</keyword>
<comment type="caution">
    <text evidence="1">The sequence shown here is derived from an EMBL/GenBank/DDBJ whole genome shotgun (WGS) entry which is preliminary data.</text>
</comment>
<protein>
    <submittedName>
        <fullName evidence="1">Uncharacterized protein</fullName>
    </submittedName>
</protein>